<name>A0A0P1MM03_9BACT</name>
<dbReference type="Proteomes" id="UP000199197">
    <property type="component" value="Unassembled WGS sequence"/>
</dbReference>
<dbReference type="RefSeq" id="WP_092346983.1">
    <property type="nucleotide sequence ID" value="NZ_CZVW01000002.1"/>
</dbReference>
<evidence type="ECO:0000313" key="3">
    <source>
        <dbReference type="Proteomes" id="UP000199197"/>
    </source>
</evidence>
<keyword evidence="1" id="KW-0175">Coiled coil</keyword>
<dbReference type="EMBL" id="CZVW01000002">
    <property type="protein sequence ID" value="CUS96688.1"/>
    <property type="molecule type" value="Genomic_DNA"/>
</dbReference>
<sequence>MDLKERVNKMLEDEETKQLWEEIYLAFEDGGINGIEKLLIRKVEEIKNEFEEIKSEIDKKIKGK</sequence>
<gene>
    <name evidence="2" type="ORF">JGI23_00163</name>
</gene>
<dbReference type="AlphaFoldDB" id="A0A0P1MM03"/>
<evidence type="ECO:0000256" key="1">
    <source>
        <dbReference type="SAM" id="Coils"/>
    </source>
</evidence>
<keyword evidence="3" id="KW-1185">Reference proteome</keyword>
<accession>A0A0P1MM03</accession>
<evidence type="ECO:0000313" key="2">
    <source>
        <dbReference type="EMBL" id="CUS96688.1"/>
    </source>
</evidence>
<proteinExistence type="predicted"/>
<reference evidence="3" key="1">
    <citation type="submission" date="2015-11" db="EMBL/GenBank/DDBJ databases">
        <authorList>
            <person name="Varghese N."/>
        </authorList>
    </citation>
    <scope>NUCLEOTIDE SEQUENCE [LARGE SCALE GENOMIC DNA]</scope>
    <source>
        <strain evidence="3">JGI-23</strain>
    </source>
</reference>
<protein>
    <submittedName>
        <fullName evidence="2">Uncharacterized protein</fullName>
    </submittedName>
</protein>
<organism evidence="2 3">
    <name type="scientific">Candidatus Chryseopegocella kryptomonas</name>
    <dbReference type="NCBI Taxonomy" id="1633643"/>
    <lineage>
        <taxon>Bacteria</taxon>
        <taxon>Pseudomonadati</taxon>
        <taxon>Candidatus Kryptoniota</taxon>
        <taxon>Candidatus Chryseopegocella</taxon>
    </lineage>
</organism>
<feature type="coiled-coil region" evidence="1">
    <location>
        <begin position="36"/>
        <end position="63"/>
    </location>
</feature>